<dbReference type="GO" id="GO:0005524">
    <property type="term" value="F:ATP binding"/>
    <property type="evidence" value="ECO:0007669"/>
    <property type="project" value="UniProtKB-KW"/>
</dbReference>
<dbReference type="InterPro" id="IPR003959">
    <property type="entry name" value="ATPase_AAA_core"/>
</dbReference>
<keyword evidence="2" id="KW-0547">Nucleotide-binding</keyword>
<comment type="caution">
    <text evidence="2">The sequence shown here is derived from an EMBL/GenBank/DDBJ whole genome shotgun (WGS) entry which is preliminary data.</text>
</comment>
<name>A0A3A6W473_9FIRM</name>
<evidence type="ECO:0000313" key="3">
    <source>
        <dbReference type="Proteomes" id="UP000277803"/>
    </source>
</evidence>
<dbReference type="PANTHER" id="PTHR23077">
    <property type="entry name" value="AAA-FAMILY ATPASE"/>
    <property type="match status" value="1"/>
</dbReference>
<dbReference type="AlphaFoldDB" id="A0A3A6W473"/>
<dbReference type="PANTHER" id="PTHR23077:SF198">
    <property type="entry name" value="ATP-DEPENDENT ZINC METALLOPROTEASE FTSH"/>
    <property type="match status" value="1"/>
</dbReference>
<evidence type="ECO:0000259" key="1">
    <source>
        <dbReference type="SMART" id="SM00382"/>
    </source>
</evidence>
<dbReference type="Pfam" id="PF00004">
    <property type="entry name" value="AAA"/>
    <property type="match status" value="1"/>
</dbReference>
<dbReference type="InterPro" id="IPR050168">
    <property type="entry name" value="AAA_ATPase_domain"/>
</dbReference>
<dbReference type="Gene3D" id="3.40.50.300">
    <property type="entry name" value="P-loop containing nucleotide triphosphate hydrolases"/>
    <property type="match status" value="1"/>
</dbReference>
<protein>
    <submittedName>
        <fullName evidence="2">ATP-binding protein</fullName>
    </submittedName>
</protein>
<gene>
    <name evidence="2" type="ORF">D2965_00015</name>
</gene>
<organism evidence="2 3">
    <name type="scientific">Veillonella atypica</name>
    <dbReference type="NCBI Taxonomy" id="39777"/>
    <lineage>
        <taxon>Bacteria</taxon>
        <taxon>Bacillati</taxon>
        <taxon>Bacillota</taxon>
        <taxon>Negativicutes</taxon>
        <taxon>Veillonellales</taxon>
        <taxon>Veillonellaceae</taxon>
        <taxon>Veillonella</taxon>
    </lineage>
</organism>
<accession>A0A3A6W473</accession>
<sequence length="317" mass="36006">MASAEHVKGLIRAHLEQDNARFKTIVLQIAANEARQGHMAVARDLKQLSEKLSNTNNIVQINNNPLLEMYMPNDKISELIVSDNQKIKINRILEEFKNRDKLQAYGLSNRRKILLEGAPGTGKTFTASVIASELKIPLFVVQMDKIVTKFMGETSAKLRLVFEDIKKTMGVYFFDEFDAIGANRSLDNEVGEARRILNSFLQFIEQDDSNSIIIAATNNHRLLDQALFRRFDDVIHYAMPEDDEIRAIFEKKLVKKYYTGEINTSLIEAAKGLSQSEIISACDDCFKSAILYNKQFNEADLIAVMKDKGLYSRIMEA</sequence>
<dbReference type="InterPro" id="IPR003593">
    <property type="entry name" value="AAA+_ATPase"/>
</dbReference>
<dbReference type="EMBL" id="QXZZ01000002">
    <property type="protein sequence ID" value="RJY51494.1"/>
    <property type="molecule type" value="Genomic_DNA"/>
</dbReference>
<dbReference type="SMART" id="SM00382">
    <property type="entry name" value="AAA"/>
    <property type="match status" value="1"/>
</dbReference>
<feature type="domain" description="AAA+ ATPase" evidence="1">
    <location>
        <begin position="109"/>
        <end position="241"/>
    </location>
</feature>
<evidence type="ECO:0000313" key="2">
    <source>
        <dbReference type="EMBL" id="RJY51494.1"/>
    </source>
</evidence>
<reference evidence="2 3" key="1">
    <citation type="submission" date="2018-09" db="EMBL/GenBank/DDBJ databases">
        <title>Genome sequence of Veillonella atypica isolated from periodontal Korean patients.</title>
        <authorList>
            <person name="Lee J.-H."/>
            <person name="Moon J.-H."/>
            <person name="Shin S.-Y."/>
        </authorList>
    </citation>
    <scope>NUCLEOTIDE SEQUENCE [LARGE SCALE GENOMIC DNA]</scope>
    <source>
        <strain evidence="2 3">KHUD_V1</strain>
    </source>
</reference>
<dbReference type="InterPro" id="IPR027417">
    <property type="entry name" value="P-loop_NTPase"/>
</dbReference>
<dbReference type="GO" id="GO:0016887">
    <property type="term" value="F:ATP hydrolysis activity"/>
    <property type="evidence" value="ECO:0007669"/>
    <property type="project" value="InterPro"/>
</dbReference>
<dbReference type="SUPFAM" id="SSF52540">
    <property type="entry name" value="P-loop containing nucleoside triphosphate hydrolases"/>
    <property type="match status" value="1"/>
</dbReference>
<proteinExistence type="predicted"/>
<dbReference type="CDD" id="cd19481">
    <property type="entry name" value="RecA-like_protease"/>
    <property type="match status" value="1"/>
</dbReference>
<dbReference type="RefSeq" id="WP_119981949.1">
    <property type="nucleotide sequence ID" value="NZ_JAPVXZ010000013.1"/>
</dbReference>
<dbReference type="Proteomes" id="UP000277803">
    <property type="component" value="Unassembled WGS sequence"/>
</dbReference>
<keyword evidence="2" id="KW-0067">ATP-binding</keyword>